<keyword evidence="3" id="KW-1185">Reference proteome</keyword>
<dbReference type="PROSITE" id="PS51746">
    <property type="entry name" value="PPM_2"/>
    <property type="match status" value="1"/>
</dbReference>
<evidence type="ECO:0000259" key="1">
    <source>
        <dbReference type="PROSITE" id="PS51746"/>
    </source>
</evidence>
<dbReference type="SMART" id="SM00332">
    <property type="entry name" value="PP2Cc"/>
    <property type="match status" value="1"/>
</dbReference>
<dbReference type="CDD" id="cd00143">
    <property type="entry name" value="PP2Cc"/>
    <property type="match status" value="1"/>
</dbReference>
<protein>
    <submittedName>
        <fullName evidence="2">Serine/threonine-protein phosphatase</fullName>
    </submittedName>
</protein>
<dbReference type="RefSeq" id="WP_192037432.1">
    <property type="nucleotide sequence ID" value="NZ_JACYWE010000001.1"/>
</dbReference>
<dbReference type="Proteomes" id="UP000642993">
    <property type="component" value="Unassembled WGS sequence"/>
</dbReference>
<dbReference type="Gene3D" id="3.60.40.10">
    <property type="entry name" value="PPM-type phosphatase domain"/>
    <property type="match status" value="1"/>
</dbReference>
<dbReference type="Pfam" id="PF13672">
    <property type="entry name" value="PP2C_2"/>
    <property type="match status" value="1"/>
</dbReference>
<comment type="caution">
    <text evidence="2">The sequence shown here is derived from an EMBL/GenBank/DDBJ whole genome shotgun (WGS) entry which is preliminary data.</text>
</comment>
<sequence length="248" mass="26081">MGLTLTAHAVTDRGFFRDRNEDAIAVDTWFSQAEHGVATTFRMPLARPTVLAVADGVGGQPGGDVASRVALMELIAGKDRLASASGICGGMRSIHDRIRSVGRSTGLTGMATTVAGIAVGPGSLRVFNVGDSRVYLAGPDGALRQQSLDDVVRDAFGNPTHVLTQCLGRPGQAPQPNISGPGDGPREGGMGFRAVLCTDGIHSVLDEQLIERALLERSGLDCIDYLVETAIRRGSRDNYSLIIVEVGE</sequence>
<evidence type="ECO:0000313" key="3">
    <source>
        <dbReference type="Proteomes" id="UP000642993"/>
    </source>
</evidence>
<dbReference type="InterPro" id="IPR036457">
    <property type="entry name" value="PPM-type-like_dom_sf"/>
</dbReference>
<accession>A0A927PL07</accession>
<proteinExistence type="predicted"/>
<evidence type="ECO:0000313" key="2">
    <source>
        <dbReference type="EMBL" id="MBD8504936.1"/>
    </source>
</evidence>
<dbReference type="SUPFAM" id="SSF81606">
    <property type="entry name" value="PP2C-like"/>
    <property type="match status" value="1"/>
</dbReference>
<name>A0A927PL07_9ACTN</name>
<dbReference type="AlphaFoldDB" id="A0A927PL07"/>
<dbReference type="InterPro" id="IPR001932">
    <property type="entry name" value="PPM-type_phosphatase-like_dom"/>
</dbReference>
<feature type="domain" description="PPM-type phosphatase" evidence="1">
    <location>
        <begin position="6"/>
        <end position="246"/>
    </location>
</feature>
<gene>
    <name evidence="2" type="ORF">HT102_00345</name>
</gene>
<organism evidence="2 3">
    <name type="scientific">Lolliginicoccus lacisalsi</name>
    <dbReference type="NCBI Taxonomy" id="2742202"/>
    <lineage>
        <taxon>Bacteria</taxon>
        <taxon>Bacillati</taxon>
        <taxon>Actinomycetota</taxon>
        <taxon>Actinomycetes</taxon>
        <taxon>Mycobacteriales</taxon>
        <taxon>Hoyosellaceae</taxon>
        <taxon>Lolliginicoccus</taxon>
    </lineage>
</organism>
<dbReference type="EMBL" id="JACYWE010000001">
    <property type="protein sequence ID" value="MBD8504936.1"/>
    <property type="molecule type" value="Genomic_DNA"/>
</dbReference>
<reference evidence="2" key="1">
    <citation type="submission" date="2020-09" db="EMBL/GenBank/DDBJ databases">
        <title>Hoyosella lacisalsi sp. nov., a halotolerant actinobacterium isolated from soil of Lake Gudzhirganskoe.</title>
        <authorList>
            <person name="Yang Q."/>
            <person name="Guo P.Y."/>
            <person name="Liu S.W."/>
            <person name="Li F.N."/>
            <person name="Sun C.H."/>
        </authorList>
    </citation>
    <scope>NUCLEOTIDE SEQUENCE</scope>
    <source>
        <strain evidence="2">G463</strain>
    </source>
</reference>